<comment type="caution">
    <text evidence="1">The sequence shown here is derived from an EMBL/GenBank/DDBJ whole genome shotgun (WGS) entry which is preliminary data.</text>
</comment>
<gene>
    <name evidence="1" type="ORF">IPN75_09325</name>
</gene>
<dbReference type="Proteomes" id="UP000808146">
    <property type="component" value="Unassembled WGS sequence"/>
</dbReference>
<sequence length="67" mass="6981">MSAPEAAGGGAMPNRYRAPLHAVEKLAESSTAWTRAAAMATGNWTLLRCLDALAAERGSGKGKAPRR</sequence>
<organism evidence="1 2">
    <name type="scientific">Candidatus Dechloromonas phosphorivorans</name>
    <dbReference type="NCBI Taxonomy" id="2899244"/>
    <lineage>
        <taxon>Bacteria</taxon>
        <taxon>Pseudomonadati</taxon>
        <taxon>Pseudomonadota</taxon>
        <taxon>Betaproteobacteria</taxon>
        <taxon>Rhodocyclales</taxon>
        <taxon>Azonexaceae</taxon>
        <taxon>Dechloromonas</taxon>
    </lineage>
</organism>
<evidence type="ECO:0000313" key="2">
    <source>
        <dbReference type="Proteomes" id="UP000808146"/>
    </source>
</evidence>
<reference evidence="1" key="1">
    <citation type="submission" date="2020-10" db="EMBL/GenBank/DDBJ databases">
        <title>Connecting structure to function with the recovery of over 1000 high-quality activated sludge metagenome-assembled genomes encoding full-length rRNA genes using long-read sequencing.</title>
        <authorList>
            <person name="Singleton C.M."/>
            <person name="Petriglieri F."/>
            <person name="Kristensen J.M."/>
            <person name="Kirkegaard R.H."/>
            <person name="Michaelsen T.Y."/>
            <person name="Andersen M.H."/>
            <person name="Karst S.M."/>
            <person name="Dueholm M.S."/>
            <person name="Nielsen P.H."/>
            <person name="Albertsen M."/>
        </authorList>
    </citation>
    <scope>NUCLEOTIDE SEQUENCE</scope>
    <source>
        <strain evidence="1">OdNE_18-Q3-R46-58_BAT3C.305</strain>
    </source>
</reference>
<accession>A0A9D7LMJ0</accession>
<evidence type="ECO:0000313" key="1">
    <source>
        <dbReference type="EMBL" id="MBK8890572.1"/>
    </source>
</evidence>
<name>A0A9D7LMJ0_9RHOO</name>
<proteinExistence type="predicted"/>
<protein>
    <submittedName>
        <fullName evidence="1">Uncharacterized protein</fullName>
    </submittedName>
</protein>
<dbReference type="AlphaFoldDB" id="A0A9D7LMJ0"/>
<dbReference type="EMBL" id="JADKBR010000011">
    <property type="protein sequence ID" value="MBK8890572.1"/>
    <property type="molecule type" value="Genomic_DNA"/>
</dbReference>